<name>A0A3S9HBY2_9LACT</name>
<dbReference type="KEGG" id="jeh:EJN90_08465"/>
<feature type="domain" description="Zinc-ribbon 15" evidence="1">
    <location>
        <begin position="20"/>
        <end position="119"/>
    </location>
</feature>
<evidence type="ECO:0000313" key="3">
    <source>
        <dbReference type="Proteomes" id="UP000273326"/>
    </source>
</evidence>
<dbReference type="OrthoDB" id="4377018at2"/>
<dbReference type="InterPro" id="IPR031493">
    <property type="entry name" value="Zinc_ribbon_15"/>
</dbReference>
<dbReference type="Pfam" id="PF17032">
    <property type="entry name" value="Zn_ribbon_15"/>
    <property type="match status" value="1"/>
</dbReference>
<dbReference type="EMBL" id="CP034465">
    <property type="protein sequence ID" value="AZP04663.1"/>
    <property type="molecule type" value="Genomic_DNA"/>
</dbReference>
<dbReference type="AlphaFoldDB" id="A0A3S9HBY2"/>
<dbReference type="Proteomes" id="UP000273326">
    <property type="component" value="Chromosome"/>
</dbReference>
<evidence type="ECO:0000259" key="1">
    <source>
        <dbReference type="Pfam" id="PF17032"/>
    </source>
</evidence>
<dbReference type="RefSeq" id="WP_126110293.1">
    <property type="nucleotide sequence ID" value="NZ_CP034465.1"/>
</dbReference>
<evidence type="ECO:0000313" key="2">
    <source>
        <dbReference type="EMBL" id="AZP04663.1"/>
    </source>
</evidence>
<organism evidence="2 3">
    <name type="scientific">Jeotgalibaca ciconiae</name>
    <dbReference type="NCBI Taxonomy" id="2496265"/>
    <lineage>
        <taxon>Bacteria</taxon>
        <taxon>Bacillati</taxon>
        <taxon>Bacillota</taxon>
        <taxon>Bacilli</taxon>
        <taxon>Lactobacillales</taxon>
        <taxon>Carnobacteriaceae</taxon>
        <taxon>Jeotgalibaca</taxon>
    </lineage>
</organism>
<sequence>MFLFFDVSQYRKQLEYNQTITCNHCGHFGRYEIYIIGNRFRLFFIPIFIFGKKYMVRMTCCDTCYLLDNKKGKAIEKREPVRIEEDDLELYHSGRPATGICPHCKRPYVSGSNFCPQCGKPLH</sequence>
<proteinExistence type="predicted"/>
<accession>A0A3S9HBY2</accession>
<gene>
    <name evidence="2" type="ORF">EJN90_08465</name>
</gene>
<reference evidence="3" key="1">
    <citation type="submission" date="2018-12" db="EMBL/GenBank/DDBJ databases">
        <title>Complete genome sequencing of Jeotgalibaca sp. H21T32.</title>
        <authorList>
            <person name="Bae J.-W."/>
            <person name="Lee S.-Y."/>
        </authorList>
    </citation>
    <scope>NUCLEOTIDE SEQUENCE [LARGE SCALE GENOMIC DNA]</scope>
    <source>
        <strain evidence="3">H21T32</strain>
    </source>
</reference>
<keyword evidence="3" id="KW-1185">Reference proteome</keyword>
<protein>
    <submittedName>
        <fullName evidence="2">Zinc-ribbon domain-containing protein</fullName>
    </submittedName>
</protein>